<keyword evidence="2" id="KW-1185">Reference proteome</keyword>
<gene>
    <name evidence="1" type="ORF">ADL15_07505</name>
</gene>
<organism evidence="1 2">
    <name type="scientific">Actinoplanes awajinensis subsp. mycoplanecinus</name>
    <dbReference type="NCBI Taxonomy" id="135947"/>
    <lineage>
        <taxon>Bacteria</taxon>
        <taxon>Bacillati</taxon>
        <taxon>Actinomycetota</taxon>
        <taxon>Actinomycetes</taxon>
        <taxon>Micromonosporales</taxon>
        <taxon>Micromonosporaceae</taxon>
        <taxon>Actinoplanes</taxon>
    </lineage>
</organism>
<proteinExistence type="predicted"/>
<dbReference type="RefSeq" id="WP_067686111.1">
    <property type="nucleotide sequence ID" value="NZ_LLZH01000030.1"/>
</dbReference>
<reference evidence="1 2" key="1">
    <citation type="submission" date="2015-10" db="EMBL/GenBank/DDBJ databases">
        <authorList>
            <person name="Gilbert D.G."/>
        </authorList>
    </citation>
    <scope>NUCLEOTIDE SEQUENCE [LARGE SCALE GENOMIC DNA]</scope>
    <source>
        <strain evidence="1 2">NRRL B-16712</strain>
    </source>
</reference>
<comment type="caution">
    <text evidence="1">The sequence shown here is derived from an EMBL/GenBank/DDBJ whole genome shotgun (WGS) entry which is preliminary data.</text>
</comment>
<name>A0A0X3V6N9_9ACTN</name>
<dbReference type="AlphaFoldDB" id="A0A0X3V6N9"/>
<evidence type="ECO:0000313" key="2">
    <source>
        <dbReference type="Proteomes" id="UP000053244"/>
    </source>
</evidence>
<protein>
    <submittedName>
        <fullName evidence="1">Uncharacterized protein</fullName>
    </submittedName>
</protein>
<dbReference type="EMBL" id="LLZH01000030">
    <property type="protein sequence ID" value="KUL40348.1"/>
    <property type="molecule type" value="Genomic_DNA"/>
</dbReference>
<sequence length="96" mass="10550">MTVRSLLSQKALHVESGVTLSSAGREDMALELGGHVLMIAVDRGQHRMRFTLPAAPRWDDTGEALPPEVAGELRAIITEIAVFWEQQPEFEVVEPG</sequence>
<evidence type="ECO:0000313" key="1">
    <source>
        <dbReference type="EMBL" id="KUL40348.1"/>
    </source>
</evidence>
<dbReference type="OrthoDB" id="3297587at2"/>
<dbReference type="Proteomes" id="UP000053244">
    <property type="component" value="Unassembled WGS sequence"/>
</dbReference>
<accession>A0A0X3V6N9</accession>